<evidence type="ECO:0000256" key="1">
    <source>
        <dbReference type="SAM" id="MobiDB-lite"/>
    </source>
</evidence>
<protein>
    <submittedName>
        <fullName evidence="2">Uncharacterized protein</fullName>
    </submittedName>
</protein>
<gene>
    <name evidence="2" type="ORF">UU35_C0003G0045</name>
</gene>
<evidence type="ECO:0000313" key="2">
    <source>
        <dbReference type="EMBL" id="KKR87418.1"/>
    </source>
</evidence>
<comment type="caution">
    <text evidence="2">The sequence shown here is derived from an EMBL/GenBank/DDBJ whole genome shotgun (WGS) entry which is preliminary data.</text>
</comment>
<dbReference type="EMBL" id="LCAH01000003">
    <property type="protein sequence ID" value="KKR87418.1"/>
    <property type="molecule type" value="Genomic_DNA"/>
</dbReference>
<feature type="compositionally biased region" description="Basic and acidic residues" evidence="1">
    <location>
        <begin position="20"/>
        <end position="41"/>
    </location>
</feature>
<dbReference type="AlphaFoldDB" id="A0A0G0UES2"/>
<proteinExistence type="predicted"/>
<accession>A0A0G0UES2</accession>
<reference evidence="2 3" key="1">
    <citation type="journal article" date="2015" name="Nature">
        <title>rRNA introns, odd ribosomes, and small enigmatic genomes across a large radiation of phyla.</title>
        <authorList>
            <person name="Brown C.T."/>
            <person name="Hug L.A."/>
            <person name="Thomas B.C."/>
            <person name="Sharon I."/>
            <person name="Castelle C.J."/>
            <person name="Singh A."/>
            <person name="Wilkins M.J."/>
            <person name="Williams K.H."/>
            <person name="Banfield J.F."/>
        </authorList>
    </citation>
    <scope>NUCLEOTIDE SEQUENCE [LARGE SCALE GENOMIC DNA]</scope>
</reference>
<feature type="region of interest" description="Disordered" evidence="1">
    <location>
        <begin position="1"/>
        <end position="41"/>
    </location>
</feature>
<dbReference type="Proteomes" id="UP000034616">
    <property type="component" value="Unassembled WGS sequence"/>
</dbReference>
<sequence length="359" mass="42465">MFHSEFPSFSPDKTGNKKQIRQERAKNRQQQKEESKQEKEYEERILADLRKRYPEAFEAGINEREQHWADVARRERFLSSKTFREAVQKYKIDVSIFEIDSDGFIHFPVKKHFTGERLPKGYGYKGGAARALLLKNLGIDPTYTPRDMDIIRLDPNEPAPGVDIKIAKKFMPEDFSHKNGVEVIQKKDYFKTRDLTINEVLATNEEIIATPECILDSIRRIIRLTPFERKSYGPKMLAKMLRFYAEAIYRWDSATIEDMNEWEFEKNFISPFWLALQMDRAFEVGIPIAEQYTKELQKRGQIPTFLNNAKKAADYLGDLLKHKNFYYRHAPSEQFDMEEEWIQKKFEHLPKQSGFGKRR</sequence>
<name>A0A0G0UES2_9BACT</name>
<organism evidence="2 3">
    <name type="scientific">Candidatus Uhrbacteria bacterium GW2011_GWC2_41_11</name>
    <dbReference type="NCBI Taxonomy" id="1618985"/>
    <lineage>
        <taxon>Bacteria</taxon>
        <taxon>Candidatus Uhriibacteriota</taxon>
    </lineage>
</organism>
<evidence type="ECO:0000313" key="3">
    <source>
        <dbReference type="Proteomes" id="UP000034616"/>
    </source>
</evidence>